<dbReference type="RefSeq" id="WP_001164880.1">
    <property type="nucleotide sequence ID" value="NZ_AHMY02000034.1"/>
</dbReference>
<dbReference type="FunFam" id="2.60.120.10:FF:000103">
    <property type="entry name" value="Cyclic nucleotide-binding domain protein"/>
    <property type="match status" value="1"/>
</dbReference>
<reference evidence="2 3" key="1">
    <citation type="submission" date="2012-10" db="EMBL/GenBank/DDBJ databases">
        <authorList>
            <person name="Harkins D.M."/>
            <person name="Durkin A.S."/>
            <person name="Brinkac L.M."/>
            <person name="Selengut J.D."/>
            <person name="Sanka R."/>
            <person name="DePew J."/>
            <person name="Purushe J."/>
            <person name="Peacock S.J."/>
            <person name="Thaipadungpanit J."/>
            <person name="Wuthiekanun V.W."/>
            <person name="Day N.P."/>
            <person name="Vinetz J.M."/>
            <person name="Sutton G.G."/>
            <person name="Nelson W.C."/>
            <person name="Fouts D.E."/>
        </authorList>
    </citation>
    <scope>NUCLEOTIDE SEQUENCE [LARGE SCALE GENOMIC DNA]</scope>
    <source>
        <strain evidence="2 3">H1</strain>
    </source>
</reference>
<dbReference type="AlphaFoldDB" id="A0A0E2B4R8"/>
<accession>A0A0E2B4R8</accession>
<dbReference type="InterPro" id="IPR018490">
    <property type="entry name" value="cNMP-bd_dom_sf"/>
</dbReference>
<dbReference type="InterPro" id="IPR000595">
    <property type="entry name" value="cNMP-bd_dom"/>
</dbReference>
<comment type="caution">
    <text evidence="2">The sequence shown here is derived from an EMBL/GenBank/DDBJ whole genome shotgun (WGS) entry which is preliminary data.</text>
</comment>
<protein>
    <submittedName>
        <fullName evidence="2">Cyclic nucleotide-binding domain protein</fullName>
    </submittedName>
</protein>
<dbReference type="SMART" id="SM00100">
    <property type="entry name" value="cNMP"/>
    <property type="match status" value="1"/>
</dbReference>
<dbReference type="InterPro" id="IPR050397">
    <property type="entry name" value="Env_Response_Regulators"/>
</dbReference>
<proteinExistence type="predicted"/>
<evidence type="ECO:0000313" key="3">
    <source>
        <dbReference type="Proteomes" id="UP000006253"/>
    </source>
</evidence>
<dbReference type="PROSITE" id="PS50042">
    <property type="entry name" value="CNMP_BINDING_3"/>
    <property type="match status" value="1"/>
</dbReference>
<dbReference type="PANTHER" id="PTHR24567:SF74">
    <property type="entry name" value="HTH-TYPE TRANSCRIPTIONAL REGULATOR ARCR"/>
    <property type="match status" value="1"/>
</dbReference>
<dbReference type="GeneID" id="34314747"/>
<dbReference type="Pfam" id="PF00027">
    <property type="entry name" value="cNMP_binding"/>
    <property type="match status" value="1"/>
</dbReference>
<dbReference type="Gene3D" id="2.60.120.10">
    <property type="entry name" value="Jelly Rolls"/>
    <property type="match status" value="1"/>
</dbReference>
<gene>
    <name evidence="2" type="ORF">LEP1GSC081_3628</name>
</gene>
<name>A0A0E2B4R8_9LEPT</name>
<evidence type="ECO:0000259" key="1">
    <source>
        <dbReference type="PROSITE" id="PS50042"/>
    </source>
</evidence>
<dbReference type="SUPFAM" id="SSF51206">
    <property type="entry name" value="cAMP-binding domain-like"/>
    <property type="match status" value="1"/>
</dbReference>
<dbReference type="GO" id="GO:0005829">
    <property type="term" value="C:cytosol"/>
    <property type="evidence" value="ECO:0007669"/>
    <property type="project" value="TreeGrafter"/>
</dbReference>
<dbReference type="EMBL" id="AHMY02000034">
    <property type="protein sequence ID" value="EKO16172.1"/>
    <property type="molecule type" value="Genomic_DNA"/>
</dbReference>
<evidence type="ECO:0000313" key="2">
    <source>
        <dbReference type="EMBL" id="EKO16172.1"/>
    </source>
</evidence>
<dbReference type="PANTHER" id="PTHR24567">
    <property type="entry name" value="CRP FAMILY TRANSCRIPTIONAL REGULATORY PROTEIN"/>
    <property type="match status" value="1"/>
</dbReference>
<dbReference type="CDD" id="cd00038">
    <property type="entry name" value="CAP_ED"/>
    <property type="match status" value="1"/>
</dbReference>
<feature type="domain" description="Cyclic nucleotide-binding" evidence="1">
    <location>
        <begin position="14"/>
        <end position="134"/>
    </location>
</feature>
<sequence>MQHTKEEILKQIYLFSNFTEDELSSIAEKTEYKVYEQGDSIFHEGNEAKAFFVVIYGTLKVLTSTEKGDDVNVTTIATGDHFGELPFLDPGKRSASVEAMERSELLRIPYDHLKAVFEKDSNASLKFYQAISHFLAKRLRMLTHDLAYARELRKRYTI</sequence>
<dbReference type="Proteomes" id="UP000006253">
    <property type="component" value="Unassembled WGS sequence"/>
</dbReference>
<dbReference type="InterPro" id="IPR014710">
    <property type="entry name" value="RmlC-like_jellyroll"/>
</dbReference>
<dbReference type="GO" id="GO:0003700">
    <property type="term" value="F:DNA-binding transcription factor activity"/>
    <property type="evidence" value="ECO:0007669"/>
    <property type="project" value="TreeGrafter"/>
</dbReference>
<organism evidence="2 3">
    <name type="scientific">Leptospira kirschneri str. H1</name>
    <dbReference type="NCBI Taxonomy" id="1049966"/>
    <lineage>
        <taxon>Bacteria</taxon>
        <taxon>Pseudomonadati</taxon>
        <taxon>Spirochaetota</taxon>
        <taxon>Spirochaetia</taxon>
        <taxon>Leptospirales</taxon>
        <taxon>Leptospiraceae</taxon>
        <taxon>Leptospira</taxon>
    </lineage>
</organism>